<accession>A0A1Y5RZL4</accession>
<dbReference type="GO" id="GO:0000976">
    <property type="term" value="F:transcription cis-regulatory region binding"/>
    <property type="evidence" value="ECO:0007669"/>
    <property type="project" value="TreeGrafter"/>
</dbReference>
<dbReference type="OrthoDB" id="7776850at2"/>
<dbReference type="AlphaFoldDB" id="A0A1Y5RZL4"/>
<evidence type="ECO:0000256" key="1">
    <source>
        <dbReference type="ARBA" id="ARBA00009437"/>
    </source>
</evidence>
<dbReference type="Pfam" id="PF03466">
    <property type="entry name" value="LysR_substrate"/>
    <property type="match status" value="1"/>
</dbReference>
<feature type="domain" description="HTH lysR-type" evidence="5">
    <location>
        <begin position="6"/>
        <end position="63"/>
    </location>
</feature>
<dbReference type="InterPro" id="IPR005119">
    <property type="entry name" value="LysR_subst-bd"/>
</dbReference>
<dbReference type="EMBL" id="FWFO01000001">
    <property type="protein sequence ID" value="SLN29359.1"/>
    <property type="molecule type" value="Genomic_DNA"/>
</dbReference>
<keyword evidence="4" id="KW-0804">Transcription</keyword>
<dbReference type="PROSITE" id="PS50931">
    <property type="entry name" value="HTH_LYSR"/>
    <property type="match status" value="1"/>
</dbReference>
<dbReference type="Gene3D" id="1.10.10.10">
    <property type="entry name" value="Winged helix-like DNA-binding domain superfamily/Winged helix DNA-binding domain"/>
    <property type="match status" value="1"/>
</dbReference>
<evidence type="ECO:0000256" key="2">
    <source>
        <dbReference type="ARBA" id="ARBA00023015"/>
    </source>
</evidence>
<comment type="similarity">
    <text evidence="1">Belongs to the LysR transcriptional regulatory family.</text>
</comment>
<gene>
    <name evidence="6" type="primary">oxyR_2</name>
    <name evidence="6" type="ORF">TRL7639_01187</name>
</gene>
<evidence type="ECO:0000256" key="4">
    <source>
        <dbReference type="ARBA" id="ARBA00023163"/>
    </source>
</evidence>
<dbReference type="SUPFAM" id="SSF46785">
    <property type="entry name" value="Winged helix' DNA-binding domain"/>
    <property type="match status" value="1"/>
</dbReference>
<protein>
    <submittedName>
        <fullName evidence="6">Hydrogen peroxide-inducible genes activator</fullName>
    </submittedName>
</protein>
<sequence>MLMKGVTLRGLEVFEALAKTGSVAQASELTGLSQPAVSQQLRNLEKALGTDLVDHGKRPMVVTPAGRSFLARTEAVLSELRLAQSELTVMDLTHLSTLSIGLIDDFDNDLTPRLVTILADSLTKCRFKLITAPSHEISEAMQQQRLHIAVAATTGEMLDGVVEYPLVRDPFLLVAPKGHVPEGADIMAALQGLPLLRYAREQLISRQIEAHLARQKLIFEERFEIGSHLALIAMVARRVGWSVTTPLGYMRAARFHDQIDAFPLPFASFSRTISLFAGADWADRVPRDVAQTMRRLVQSQMIDPAVAKLPWLNTQLRVIDS</sequence>
<name>A0A1Y5RZL4_9RHOB</name>
<reference evidence="6 7" key="1">
    <citation type="submission" date="2017-03" db="EMBL/GenBank/DDBJ databases">
        <authorList>
            <person name="Afonso C.L."/>
            <person name="Miller P.J."/>
            <person name="Scott M.A."/>
            <person name="Spackman E."/>
            <person name="Goraichik I."/>
            <person name="Dimitrov K.M."/>
            <person name="Suarez D.L."/>
            <person name="Swayne D.E."/>
        </authorList>
    </citation>
    <scope>NUCLEOTIDE SEQUENCE [LARGE SCALE GENOMIC DNA]</scope>
    <source>
        <strain evidence="6 7">CECT 7639</strain>
    </source>
</reference>
<dbReference type="GO" id="GO:0003700">
    <property type="term" value="F:DNA-binding transcription factor activity"/>
    <property type="evidence" value="ECO:0007669"/>
    <property type="project" value="InterPro"/>
</dbReference>
<keyword evidence="2" id="KW-0805">Transcription regulation</keyword>
<dbReference type="Proteomes" id="UP000193077">
    <property type="component" value="Unassembled WGS sequence"/>
</dbReference>
<dbReference type="PRINTS" id="PR00039">
    <property type="entry name" value="HTHLYSR"/>
</dbReference>
<dbReference type="Pfam" id="PF00126">
    <property type="entry name" value="HTH_1"/>
    <property type="match status" value="1"/>
</dbReference>
<dbReference type="PANTHER" id="PTHR30126:SF40">
    <property type="entry name" value="HTH-TYPE TRANSCRIPTIONAL REGULATOR GLTR"/>
    <property type="match status" value="1"/>
</dbReference>
<keyword evidence="7" id="KW-1185">Reference proteome</keyword>
<dbReference type="InterPro" id="IPR036388">
    <property type="entry name" value="WH-like_DNA-bd_sf"/>
</dbReference>
<organism evidence="6 7">
    <name type="scientific">Falsiruegeria litorea R37</name>
    <dbReference type="NCBI Taxonomy" id="1200284"/>
    <lineage>
        <taxon>Bacteria</taxon>
        <taxon>Pseudomonadati</taxon>
        <taxon>Pseudomonadota</taxon>
        <taxon>Alphaproteobacteria</taxon>
        <taxon>Rhodobacterales</taxon>
        <taxon>Roseobacteraceae</taxon>
        <taxon>Falsiruegeria</taxon>
    </lineage>
</organism>
<dbReference type="InterPro" id="IPR036390">
    <property type="entry name" value="WH_DNA-bd_sf"/>
</dbReference>
<dbReference type="RefSeq" id="WP_085794824.1">
    <property type="nucleotide sequence ID" value="NZ_FWFO01000001.1"/>
</dbReference>
<proteinExistence type="inferred from homology"/>
<dbReference type="CDD" id="cd05466">
    <property type="entry name" value="PBP2_LTTR_substrate"/>
    <property type="match status" value="1"/>
</dbReference>
<dbReference type="SUPFAM" id="SSF53850">
    <property type="entry name" value="Periplasmic binding protein-like II"/>
    <property type="match status" value="1"/>
</dbReference>
<evidence type="ECO:0000313" key="7">
    <source>
        <dbReference type="Proteomes" id="UP000193077"/>
    </source>
</evidence>
<dbReference type="InterPro" id="IPR000847">
    <property type="entry name" value="LysR_HTH_N"/>
</dbReference>
<keyword evidence="3" id="KW-0238">DNA-binding</keyword>
<evidence type="ECO:0000256" key="3">
    <source>
        <dbReference type="ARBA" id="ARBA00023125"/>
    </source>
</evidence>
<evidence type="ECO:0000313" key="6">
    <source>
        <dbReference type="EMBL" id="SLN29359.1"/>
    </source>
</evidence>
<dbReference type="Gene3D" id="3.40.190.10">
    <property type="entry name" value="Periplasmic binding protein-like II"/>
    <property type="match status" value="2"/>
</dbReference>
<evidence type="ECO:0000259" key="5">
    <source>
        <dbReference type="PROSITE" id="PS50931"/>
    </source>
</evidence>
<dbReference type="PANTHER" id="PTHR30126">
    <property type="entry name" value="HTH-TYPE TRANSCRIPTIONAL REGULATOR"/>
    <property type="match status" value="1"/>
</dbReference>